<dbReference type="FunFam" id="2.30.29.30:FF:000013">
    <property type="entry name" value="Putative TBC1 domain family member 8B"/>
    <property type="match status" value="1"/>
</dbReference>
<dbReference type="Gene3D" id="1.10.8.270">
    <property type="entry name" value="putative rabgap domain of human tbc1 domain family member 14 like domains"/>
    <property type="match status" value="1"/>
</dbReference>
<dbReference type="PROSITE" id="PS50222">
    <property type="entry name" value="EF_HAND_2"/>
    <property type="match status" value="1"/>
</dbReference>
<dbReference type="GO" id="GO:0005096">
    <property type="term" value="F:GTPase activator activity"/>
    <property type="evidence" value="ECO:0007669"/>
    <property type="project" value="UniProtKB-KW"/>
</dbReference>
<dbReference type="KEGG" id="goe:100899595"/>
<feature type="domain" description="EF-hand" evidence="6">
    <location>
        <begin position="850"/>
        <end position="885"/>
    </location>
</feature>
<keyword evidence="3" id="KW-0106">Calcium</keyword>
<dbReference type="Pfam" id="PF02893">
    <property type="entry name" value="GRAM"/>
    <property type="match status" value="2"/>
</dbReference>
<dbReference type="SMART" id="SM00568">
    <property type="entry name" value="GRAM"/>
    <property type="match status" value="2"/>
</dbReference>
<organism evidence="7 8">
    <name type="scientific">Galendromus occidentalis</name>
    <name type="common">western predatory mite</name>
    <dbReference type="NCBI Taxonomy" id="34638"/>
    <lineage>
        <taxon>Eukaryota</taxon>
        <taxon>Metazoa</taxon>
        <taxon>Ecdysozoa</taxon>
        <taxon>Arthropoda</taxon>
        <taxon>Chelicerata</taxon>
        <taxon>Arachnida</taxon>
        <taxon>Acari</taxon>
        <taxon>Parasitiformes</taxon>
        <taxon>Mesostigmata</taxon>
        <taxon>Gamasina</taxon>
        <taxon>Phytoseioidea</taxon>
        <taxon>Phytoseiidae</taxon>
        <taxon>Typhlodrominae</taxon>
        <taxon>Galendromus</taxon>
    </lineage>
</organism>
<dbReference type="InterPro" id="IPR018247">
    <property type="entry name" value="EF_Hand_1_Ca_BS"/>
</dbReference>
<dbReference type="Proteomes" id="UP000694867">
    <property type="component" value="Unplaced"/>
</dbReference>
<dbReference type="CTD" id="40361"/>
<dbReference type="CDD" id="cd13354">
    <property type="entry name" value="PH-GRAM2_TCB1D9_TCB1D9B"/>
    <property type="match status" value="1"/>
</dbReference>
<dbReference type="InterPro" id="IPR011993">
    <property type="entry name" value="PH-like_dom_sf"/>
</dbReference>
<gene>
    <name evidence="8" type="primary">LOC100899595</name>
</gene>
<dbReference type="InterPro" id="IPR011992">
    <property type="entry name" value="EF-hand-dom_pair"/>
</dbReference>
<reference evidence="8" key="1">
    <citation type="submission" date="2025-08" db="UniProtKB">
        <authorList>
            <consortium name="RefSeq"/>
        </authorList>
    </citation>
    <scope>IDENTIFICATION</scope>
</reference>
<evidence type="ECO:0000256" key="4">
    <source>
        <dbReference type="SAM" id="MobiDB-lite"/>
    </source>
</evidence>
<dbReference type="Gene3D" id="1.10.238.10">
    <property type="entry name" value="EF-hand"/>
    <property type="match status" value="1"/>
</dbReference>
<dbReference type="FunFam" id="1.10.8.270:FF:000002">
    <property type="entry name" value="TBC1 domain family member 9B"/>
    <property type="match status" value="1"/>
</dbReference>
<dbReference type="InterPro" id="IPR036014">
    <property type="entry name" value="TCB1D9/TCB1D9B_PH-GRAM1"/>
</dbReference>
<evidence type="ECO:0000313" key="7">
    <source>
        <dbReference type="Proteomes" id="UP000694867"/>
    </source>
</evidence>
<evidence type="ECO:0000313" key="8">
    <source>
        <dbReference type="RefSeq" id="XP_003739779.1"/>
    </source>
</evidence>
<dbReference type="InterPro" id="IPR002048">
    <property type="entry name" value="EF_hand_dom"/>
</dbReference>
<dbReference type="PANTHER" id="PTHR47666">
    <property type="entry name" value="PROTEIN VASCULAR ASSOCIATED DEATH 1, CHLOROPLASTIC"/>
    <property type="match status" value="1"/>
</dbReference>
<name>A0AAJ6QPP0_9ACAR</name>
<keyword evidence="7" id="KW-1185">Reference proteome</keyword>
<dbReference type="AlphaFoldDB" id="A0AAJ6QPP0"/>
<accession>A0AAJ6QPP0</accession>
<evidence type="ECO:0000259" key="6">
    <source>
        <dbReference type="PROSITE" id="PS50222"/>
    </source>
</evidence>
<dbReference type="GO" id="GO:0003008">
    <property type="term" value="P:system process"/>
    <property type="evidence" value="ECO:0007669"/>
    <property type="project" value="UniProtKB-ARBA"/>
</dbReference>
<dbReference type="RefSeq" id="XP_003739779.1">
    <property type="nucleotide sequence ID" value="XM_003739731.2"/>
</dbReference>
<dbReference type="GeneID" id="100899595"/>
<keyword evidence="1" id="KW-0343">GTPase activation</keyword>
<dbReference type="GO" id="GO:0005509">
    <property type="term" value="F:calcium ion binding"/>
    <property type="evidence" value="ECO:0007669"/>
    <property type="project" value="InterPro"/>
</dbReference>
<dbReference type="InterPro" id="IPR000195">
    <property type="entry name" value="Rab-GAP-TBC_dom"/>
</dbReference>
<dbReference type="PROSITE" id="PS50086">
    <property type="entry name" value="TBC_RABGAP"/>
    <property type="match status" value="1"/>
</dbReference>
<dbReference type="PANTHER" id="PTHR47666:SF1">
    <property type="entry name" value="PROTEIN VASCULAR ASSOCIATED DEATH 1, CHLOROPLASTIC"/>
    <property type="match status" value="1"/>
</dbReference>
<dbReference type="SUPFAM" id="SSF47923">
    <property type="entry name" value="Ypt/Rab-GAP domain of gyp1p"/>
    <property type="match status" value="2"/>
</dbReference>
<protein>
    <submittedName>
        <fullName evidence="8">TBC1 domain family member 9</fullName>
    </submittedName>
</protein>
<dbReference type="InterPro" id="IPR035969">
    <property type="entry name" value="Rab-GAP_TBC_sf"/>
</dbReference>
<evidence type="ECO:0000256" key="1">
    <source>
        <dbReference type="ARBA" id="ARBA00022468"/>
    </source>
</evidence>
<dbReference type="InterPro" id="IPR036017">
    <property type="entry name" value="TCB1D9/TCB1D9B_PH-GRAM2"/>
</dbReference>
<feature type="region of interest" description="Disordered" evidence="4">
    <location>
        <begin position="1028"/>
        <end position="1053"/>
    </location>
</feature>
<sequence>MWVEAREILIASGLWTVEKKSKFFSLQRRKGHGARGVPSVLLSTVDSILYNKKPAPFRVIHHTPSSEVSWCVAEAFSVEEIERDWQWLEKNLTPTLEQCDGEDQMTDIVRCKVASMLMQCVQSQGAIDTTDPEFQTTVASFRERFDMPEEKLVNYYACSLMIRRLPQMGWMYLSLNTMCFFSYILGRETKIVLRWTEISVLDRSRNVLLPESIRVVTRDDKEYIFSIFRSVRDTFKLMDQLNNLAMRQIISEETYEEDPTLFSRLVKNVRKGSLVKRDLDVRAQSESYQLKFRLPKDERLDGSLECNLFTPYDKKTVWGTLYFSQNYLCFDSSVRNLVRLIIPLRNVNATEKTVLTLGSKQNGILVSCKDDNTFMFAEIDKNDLEFVITKISELLQKLAPTEIIRSPIGEPKLRVKWNTQPLVQLFPLKYTEAGAAKMQKQSELWEQHFIKYGRGVSTYRTHEAMQLVLNGTPDKVRGEIWMLYSGALNEMQLHPGYYQILVEASQSKTSNTADEIERDLHRSLPEHPAYQNAVGIDALRRVLNAYAFKNPDIGYCQAMNIVGSVLLLYNREEEAFWLLVAICERLLPFYYNTKVIGAQIDQRVLQELVKDHLPQLHDTLDNLGILSMISISWFLTLFLSVIPFEAVVQIMDCFFYDGPRIIFQVALTILDKNKKSLVKAKDDGFALAMLNSFLSGITNNYGPIVENKQSTVTTPTDTDDNDNKTTDISELLDIAHRQFGFISEEMIGKLRDKHRRQVVRTLDEQSTNQVLRSLNSDLMLKQLLKESDALDLLQLVKKEQQLKSRKTDYSGPPAKTDPLLPIYEQYKLDFDHFKKLYEKICADMWYTGDQPDVLMLRMFHLFDENEDDFINFRELCQLMAVLCYGDLEHRLGLIYSAHLVKSAVADEPNMFEQLSEDTETAADAEEYFARVAEDERNPEFKNLSSYTHSSLLDALIWSRLQTGVWSGGTQRIPSINLDEVFQELPDMNQKQFMAMFTSLHRLFMGHNREDEFVKSLASMSNILLQTGELQQKIQKPPNRDPIPPEDDQRETKTRQRWNTNWYLSFTQFRDTLRIDDTLCNYFSMKLPLPETLADLKKNVY</sequence>
<dbReference type="CDD" id="cd13351">
    <property type="entry name" value="PH-GRAM1_TCB1D9_TCB1D9B"/>
    <property type="match status" value="1"/>
</dbReference>
<dbReference type="Gene3D" id="2.30.29.30">
    <property type="entry name" value="Pleckstrin-homology domain (PH domain)/Phosphotyrosine-binding domain (PTB)"/>
    <property type="match status" value="2"/>
</dbReference>
<feature type="domain" description="Rab-GAP TBC" evidence="5">
    <location>
        <begin position="471"/>
        <end position="658"/>
    </location>
</feature>
<dbReference type="InterPro" id="IPR004182">
    <property type="entry name" value="GRAM"/>
</dbReference>
<dbReference type="SUPFAM" id="SSF47473">
    <property type="entry name" value="EF-hand"/>
    <property type="match status" value="1"/>
</dbReference>
<evidence type="ECO:0000256" key="3">
    <source>
        <dbReference type="ARBA" id="ARBA00022837"/>
    </source>
</evidence>
<dbReference type="SMART" id="SM00164">
    <property type="entry name" value="TBC"/>
    <property type="match status" value="1"/>
</dbReference>
<keyword evidence="2" id="KW-0677">Repeat</keyword>
<dbReference type="Pfam" id="PF00566">
    <property type="entry name" value="RabGAP-TBC"/>
    <property type="match status" value="1"/>
</dbReference>
<evidence type="ECO:0000259" key="5">
    <source>
        <dbReference type="PROSITE" id="PS50086"/>
    </source>
</evidence>
<proteinExistence type="predicted"/>
<evidence type="ECO:0000256" key="2">
    <source>
        <dbReference type="ARBA" id="ARBA00022737"/>
    </source>
</evidence>
<dbReference type="Gene3D" id="1.10.472.80">
    <property type="entry name" value="Ypt/Rab-GAP domain of gyp1p, domain 3"/>
    <property type="match status" value="1"/>
</dbReference>
<dbReference type="PROSITE" id="PS00018">
    <property type="entry name" value="EF_HAND_1"/>
    <property type="match status" value="1"/>
</dbReference>